<feature type="region of interest" description="Disordered" evidence="1">
    <location>
        <begin position="1"/>
        <end position="30"/>
    </location>
</feature>
<sequence length="218" mass="23714">MSQSSDHSCLTPRHPLCSSSSSRNSPTNSHELRYYPQALVACPDLRPAPGGLRLGGVQTESARNASNAPSSEGIETLSHVLGPSVVPVRLRRRPWPRRRGSHLTLPAPQLRVCPWSDVQWDRLPRASEAWGNSTLFDEASAKPQRSYLPGHSRGPESCPASGGRQRAETTFLGAAILSSDAFLIPSRPISCPRPLARDLPPLQTSKGLNAALERLYQD</sequence>
<feature type="region of interest" description="Disordered" evidence="1">
    <location>
        <begin position="141"/>
        <end position="165"/>
    </location>
</feature>
<proteinExistence type="predicted"/>
<dbReference type="EMBL" id="WIGO01000892">
    <property type="protein sequence ID" value="KAF6803485.1"/>
    <property type="molecule type" value="Genomic_DNA"/>
</dbReference>
<gene>
    <name evidence="2" type="ORF">CPLU01_16113</name>
</gene>
<evidence type="ECO:0000313" key="2">
    <source>
        <dbReference type="EMBL" id="KAF6803485.1"/>
    </source>
</evidence>
<keyword evidence="3" id="KW-1185">Reference proteome</keyword>
<protein>
    <submittedName>
        <fullName evidence="2">Uncharacterized protein</fullName>
    </submittedName>
</protein>
<accession>A0A8H6IZ60</accession>
<comment type="caution">
    <text evidence="2">The sequence shown here is derived from an EMBL/GenBank/DDBJ whole genome shotgun (WGS) entry which is preliminary data.</text>
</comment>
<organism evidence="2 3">
    <name type="scientific">Colletotrichum plurivorum</name>
    <dbReference type="NCBI Taxonomy" id="2175906"/>
    <lineage>
        <taxon>Eukaryota</taxon>
        <taxon>Fungi</taxon>
        <taxon>Dikarya</taxon>
        <taxon>Ascomycota</taxon>
        <taxon>Pezizomycotina</taxon>
        <taxon>Sordariomycetes</taxon>
        <taxon>Hypocreomycetidae</taxon>
        <taxon>Glomerellales</taxon>
        <taxon>Glomerellaceae</taxon>
        <taxon>Colletotrichum</taxon>
        <taxon>Colletotrichum orchidearum species complex</taxon>
    </lineage>
</organism>
<dbReference type="AlphaFoldDB" id="A0A8H6IZ60"/>
<feature type="compositionally biased region" description="Low complexity" evidence="1">
    <location>
        <begin position="18"/>
        <end position="29"/>
    </location>
</feature>
<reference evidence="2" key="1">
    <citation type="journal article" date="2020" name="Phytopathology">
        <title>Genome Sequence Resources of Colletotrichum truncatum, C. plurivorum, C. musicola, and C. sojae: Four Species Pathogenic to Soybean (Glycine max).</title>
        <authorList>
            <person name="Rogerio F."/>
            <person name="Boufleur T.R."/>
            <person name="Ciampi-Guillardi M."/>
            <person name="Sukno S.A."/>
            <person name="Thon M.R."/>
            <person name="Massola Junior N.S."/>
            <person name="Baroncelli R."/>
        </authorList>
    </citation>
    <scope>NUCLEOTIDE SEQUENCE</scope>
    <source>
        <strain evidence="2">LFN00145</strain>
    </source>
</reference>
<dbReference type="Proteomes" id="UP000654918">
    <property type="component" value="Unassembled WGS sequence"/>
</dbReference>
<evidence type="ECO:0000256" key="1">
    <source>
        <dbReference type="SAM" id="MobiDB-lite"/>
    </source>
</evidence>
<name>A0A8H6IZ60_9PEZI</name>
<evidence type="ECO:0000313" key="3">
    <source>
        <dbReference type="Proteomes" id="UP000654918"/>
    </source>
</evidence>